<dbReference type="InterPro" id="IPR050815">
    <property type="entry name" value="TF_fung"/>
</dbReference>
<dbReference type="EMBL" id="LVKK01000009">
    <property type="protein sequence ID" value="OAG43642.1"/>
    <property type="molecule type" value="Genomic_DNA"/>
</dbReference>
<dbReference type="RefSeq" id="XP_022515594.1">
    <property type="nucleotide sequence ID" value="XM_022652208.1"/>
</dbReference>
<proteinExistence type="predicted"/>
<keyword evidence="4" id="KW-0804">Transcription</keyword>
<dbReference type="SUPFAM" id="SSF53474">
    <property type="entry name" value="alpha/beta-Hydrolases"/>
    <property type="match status" value="1"/>
</dbReference>
<comment type="caution">
    <text evidence="8">The sequence shown here is derived from an EMBL/GenBank/DDBJ whole genome shotgun (WGS) entry which is preliminary data.</text>
</comment>
<sequence length="859" mass="94272">MPLNLAPEWLALEETLGFRPLVTGNTIEQIRENISNMTKNAPLPKDKPGLNIAHELRVFRDGGGFCVGDLEADHELIQKLCLHAQVPFVSVEYRLAPEHPWPASLEDCVAAGKWAISHFSNSSASHNPVPELLLCGVSAGAQLALSSAIALRSQNVSIRGIISLAPVVVAEKAVPPDMLHSYKSMEENKDGAIIDKAVLDIFMDCHYPDADTNGNGNGVTRGAMHGKDIEGMVPASQLAEITTRLDTIEQLLKSLSEKMESEPDRLLDSHSGKAMSESSRTGNSQVESSSRISTTGTYTGLAANGNGSTSSTLTGAMESTAGQTDFLRLAPLPVLLETVDIYFTFCHNQPYSFFHEGNFRDRLSRGEIPDHLLFAVFSNAIRFSGNSFFEHTKEQAATTHANRSWNLIVETCFAANQKADIRTVQTITLLAIFDFTAGPSRHGAAWVKIGMAVRIAQDLRFMIEPGNHIPFDEAEERRRTFWSLYLLDRLVSCGRGRPPAILNASCQLQLPVDEATWRDRQWKETSKLEQLSNGAHSNPAQHSPFAHVILIAYILGRAAQYMLQEFGVNRHPPWDSSSEFAAIGSDLSYLETQMEMHKPLEAMLGPSRNSAGVVDQANAGPIVFARALFHLCNCLLNHPFLLRRKIASCNRVASGRFLSRAFESGLDSAKGLIGLLQDARKAGCISHTSFYGYCAIISGTIFIMNAHAATGDVQVRCFELLQETTSFIEDISRYWQNVATMALALDVFAAQTYLLSELASDKPEIQILSPADTEMLWSLVDYSTLSNGNIAQQTANESPDDSFWFNNNSSWYDLFSSPSVAQLGFVSQSDPVAFTTVPGTDTSTTEDNRFNATQTTDQC</sequence>
<dbReference type="GO" id="GO:0016787">
    <property type="term" value="F:hydrolase activity"/>
    <property type="evidence" value="ECO:0007669"/>
    <property type="project" value="InterPro"/>
</dbReference>
<dbReference type="GO" id="GO:0000981">
    <property type="term" value="F:DNA-binding transcription factor activity, RNA polymerase II-specific"/>
    <property type="evidence" value="ECO:0007669"/>
    <property type="project" value="InterPro"/>
</dbReference>
<evidence type="ECO:0000256" key="5">
    <source>
        <dbReference type="ARBA" id="ARBA00023242"/>
    </source>
</evidence>
<dbReference type="InterPro" id="IPR029058">
    <property type="entry name" value="AB_hydrolase_fold"/>
</dbReference>
<dbReference type="OrthoDB" id="424974at2759"/>
<feature type="region of interest" description="Disordered" evidence="6">
    <location>
        <begin position="257"/>
        <end position="315"/>
    </location>
</feature>
<dbReference type="GeneID" id="34597404"/>
<dbReference type="Proteomes" id="UP000077002">
    <property type="component" value="Unassembled WGS sequence"/>
</dbReference>
<dbReference type="GO" id="GO:0003677">
    <property type="term" value="F:DNA binding"/>
    <property type="evidence" value="ECO:0007669"/>
    <property type="project" value="InterPro"/>
</dbReference>
<dbReference type="PANTHER" id="PTHR47338:SF4">
    <property type="entry name" value="ZN(II)2CYS6 TRANSCRIPTION FACTOR (EUROFUNG)"/>
    <property type="match status" value="1"/>
</dbReference>
<comment type="subcellular location">
    <subcellularLocation>
        <location evidence="1">Nucleus</location>
    </subcellularLocation>
</comment>
<accession>A0A177FJU0</accession>
<feature type="compositionally biased region" description="Polar residues" evidence="6">
    <location>
        <begin position="305"/>
        <end position="314"/>
    </location>
</feature>
<keyword evidence="9" id="KW-1185">Reference proteome</keyword>
<feature type="domain" description="Xylanolytic transcriptional activator regulatory" evidence="7">
    <location>
        <begin position="445"/>
        <end position="517"/>
    </location>
</feature>
<dbReference type="InterPro" id="IPR013094">
    <property type="entry name" value="AB_hydrolase_3"/>
</dbReference>
<dbReference type="Gene3D" id="3.40.50.1820">
    <property type="entry name" value="alpha/beta hydrolase"/>
    <property type="match status" value="1"/>
</dbReference>
<reference evidence="8 9" key="1">
    <citation type="submission" date="2016-03" db="EMBL/GenBank/DDBJ databases">
        <title>Draft genome sequence of the Fonsecaea monophora CBS 269.37.</title>
        <authorList>
            <person name="Bombassaro A."/>
            <person name="Vinicius W.A."/>
            <person name="De Hoog S."/>
            <person name="Sun J."/>
            <person name="Souza E.M."/>
            <person name="Raittz R.T."/>
            <person name="Costa F."/>
            <person name="Leao A.C."/>
            <person name="Tadra-Sfeir M.Z."/>
            <person name="Baura V."/>
            <person name="Balsanelli E."/>
            <person name="Pedrosa F.O."/>
            <person name="Moreno L.F."/>
            <person name="Steffens M.B."/>
            <person name="Xi L."/>
            <person name="Bocca A.L."/>
            <person name="Felipe M.S."/>
            <person name="Teixeira M."/>
            <person name="Telles Filho F.Q."/>
            <person name="Azevedo C.M."/>
            <person name="Gomes R."/>
            <person name="Vicente V.A."/>
        </authorList>
    </citation>
    <scope>NUCLEOTIDE SEQUENCE [LARGE SCALE GENOMIC DNA]</scope>
    <source>
        <strain evidence="8 9">CBS 269.37</strain>
    </source>
</reference>
<gene>
    <name evidence="8" type="ORF">AYO21_02228</name>
</gene>
<dbReference type="AlphaFoldDB" id="A0A177FJU0"/>
<dbReference type="InterPro" id="IPR007219">
    <property type="entry name" value="XnlR_reg_dom"/>
</dbReference>
<evidence type="ECO:0000259" key="7">
    <source>
        <dbReference type="SMART" id="SM00906"/>
    </source>
</evidence>
<dbReference type="Pfam" id="PF07859">
    <property type="entry name" value="Abhydrolase_3"/>
    <property type="match status" value="1"/>
</dbReference>
<keyword evidence="2" id="KW-0479">Metal-binding</keyword>
<organism evidence="8 9">
    <name type="scientific">Fonsecaea monophora</name>
    <dbReference type="NCBI Taxonomy" id="254056"/>
    <lineage>
        <taxon>Eukaryota</taxon>
        <taxon>Fungi</taxon>
        <taxon>Dikarya</taxon>
        <taxon>Ascomycota</taxon>
        <taxon>Pezizomycotina</taxon>
        <taxon>Eurotiomycetes</taxon>
        <taxon>Chaetothyriomycetidae</taxon>
        <taxon>Chaetothyriales</taxon>
        <taxon>Herpotrichiellaceae</taxon>
        <taxon>Fonsecaea</taxon>
    </lineage>
</organism>
<evidence type="ECO:0000256" key="6">
    <source>
        <dbReference type="SAM" id="MobiDB-lite"/>
    </source>
</evidence>
<dbReference type="SMART" id="SM00906">
    <property type="entry name" value="Fungal_trans"/>
    <property type="match status" value="1"/>
</dbReference>
<keyword evidence="3" id="KW-0805">Transcription regulation</keyword>
<feature type="compositionally biased region" description="Basic and acidic residues" evidence="6">
    <location>
        <begin position="257"/>
        <end position="271"/>
    </location>
</feature>
<evidence type="ECO:0000256" key="4">
    <source>
        <dbReference type="ARBA" id="ARBA00023163"/>
    </source>
</evidence>
<dbReference type="GO" id="GO:0006351">
    <property type="term" value="P:DNA-templated transcription"/>
    <property type="evidence" value="ECO:0007669"/>
    <property type="project" value="InterPro"/>
</dbReference>
<evidence type="ECO:0000256" key="1">
    <source>
        <dbReference type="ARBA" id="ARBA00004123"/>
    </source>
</evidence>
<evidence type="ECO:0000313" key="8">
    <source>
        <dbReference type="EMBL" id="OAG43642.1"/>
    </source>
</evidence>
<evidence type="ECO:0000256" key="2">
    <source>
        <dbReference type="ARBA" id="ARBA00022723"/>
    </source>
</evidence>
<evidence type="ECO:0000256" key="3">
    <source>
        <dbReference type="ARBA" id="ARBA00023015"/>
    </source>
</evidence>
<dbReference type="PANTHER" id="PTHR47338">
    <property type="entry name" value="ZN(II)2CYS6 TRANSCRIPTION FACTOR (EUROFUNG)-RELATED"/>
    <property type="match status" value="1"/>
</dbReference>
<keyword evidence="5" id="KW-0539">Nucleus</keyword>
<name>A0A177FJU0_9EURO</name>
<dbReference type="Pfam" id="PF04082">
    <property type="entry name" value="Fungal_trans"/>
    <property type="match status" value="1"/>
</dbReference>
<protein>
    <recommendedName>
        <fullName evidence="7">Xylanolytic transcriptional activator regulatory domain-containing protein</fullName>
    </recommendedName>
</protein>
<feature type="compositionally biased region" description="Polar residues" evidence="6">
    <location>
        <begin position="276"/>
        <end position="298"/>
    </location>
</feature>
<dbReference type="GO" id="GO:0005634">
    <property type="term" value="C:nucleus"/>
    <property type="evidence" value="ECO:0007669"/>
    <property type="project" value="UniProtKB-SubCell"/>
</dbReference>
<dbReference type="GO" id="GO:0008270">
    <property type="term" value="F:zinc ion binding"/>
    <property type="evidence" value="ECO:0007669"/>
    <property type="project" value="InterPro"/>
</dbReference>
<evidence type="ECO:0000313" key="9">
    <source>
        <dbReference type="Proteomes" id="UP000077002"/>
    </source>
</evidence>
<dbReference type="CDD" id="cd12148">
    <property type="entry name" value="fungal_TF_MHR"/>
    <property type="match status" value="1"/>
</dbReference>
<feature type="region of interest" description="Disordered" evidence="6">
    <location>
        <begin position="838"/>
        <end position="859"/>
    </location>
</feature>